<dbReference type="Pfam" id="PF13966">
    <property type="entry name" value="zf-RVT"/>
    <property type="match status" value="1"/>
</dbReference>
<feature type="domain" description="Reverse transcriptase zinc-binding" evidence="1">
    <location>
        <begin position="3"/>
        <end position="40"/>
    </location>
</feature>
<gene>
    <name evidence="2" type="ORF">BVC80_715g57</name>
</gene>
<keyword evidence="2" id="KW-0808">Transferase</keyword>
<organism evidence="2 3">
    <name type="scientific">Macleaya cordata</name>
    <name type="common">Five-seeded plume-poppy</name>
    <name type="synonym">Bocconia cordata</name>
    <dbReference type="NCBI Taxonomy" id="56857"/>
    <lineage>
        <taxon>Eukaryota</taxon>
        <taxon>Viridiplantae</taxon>
        <taxon>Streptophyta</taxon>
        <taxon>Embryophyta</taxon>
        <taxon>Tracheophyta</taxon>
        <taxon>Spermatophyta</taxon>
        <taxon>Magnoliopsida</taxon>
        <taxon>Ranunculales</taxon>
        <taxon>Papaveraceae</taxon>
        <taxon>Papaveroideae</taxon>
        <taxon>Macleaya</taxon>
    </lineage>
</organism>
<dbReference type="OrthoDB" id="696485at2759"/>
<comment type="caution">
    <text evidence="2">The sequence shown here is derived from an EMBL/GenBank/DDBJ whole genome shotgun (WGS) entry which is preliminary data.</text>
</comment>
<evidence type="ECO:0000259" key="1">
    <source>
        <dbReference type="Pfam" id="PF13966"/>
    </source>
</evidence>
<sequence length="120" mass="13877">MMDSLKRRGFYFPNRCEMCGCCEETVDHLLLHCSVANEVWNFFLGAFSLRWWSPSSPAAVIHAWSGCTFSKEGKTLWSLIPHAIFRVLWKIRNDGQWEVGTLAAAYLDSPSYEKRIRNTK</sequence>
<dbReference type="InterPro" id="IPR026960">
    <property type="entry name" value="RVT-Znf"/>
</dbReference>
<dbReference type="Proteomes" id="UP000195402">
    <property type="component" value="Unassembled WGS sequence"/>
</dbReference>
<name>A0A200PMB5_MACCD</name>
<dbReference type="GO" id="GO:0003964">
    <property type="term" value="F:RNA-directed DNA polymerase activity"/>
    <property type="evidence" value="ECO:0007669"/>
    <property type="project" value="UniProtKB-KW"/>
</dbReference>
<keyword evidence="2" id="KW-0695">RNA-directed DNA polymerase</keyword>
<dbReference type="EMBL" id="MVGT01004510">
    <property type="protein sequence ID" value="OUZ99353.1"/>
    <property type="molecule type" value="Genomic_DNA"/>
</dbReference>
<keyword evidence="2" id="KW-0548">Nucleotidyltransferase</keyword>
<evidence type="ECO:0000313" key="3">
    <source>
        <dbReference type="Proteomes" id="UP000195402"/>
    </source>
</evidence>
<reference evidence="2 3" key="1">
    <citation type="journal article" date="2017" name="Mol. Plant">
        <title>The Genome of Medicinal Plant Macleaya cordata Provides New Insights into Benzylisoquinoline Alkaloids Metabolism.</title>
        <authorList>
            <person name="Liu X."/>
            <person name="Liu Y."/>
            <person name="Huang P."/>
            <person name="Ma Y."/>
            <person name="Qing Z."/>
            <person name="Tang Q."/>
            <person name="Cao H."/>
            <person name="Cheng P."/>
            <person name="Zheng Y."/>
            <person name="Yuan Z."/>
            <person name="Zhou Y."/>
            <person name="Liu J."/>
            <person name="Tang Z."/>
            <person name="Zhuo Y."/>
            <person name="Zhang Y."/>
            <person name="Yu L."/>
            <person name="Huang J."/>
            <person name="Yang P."/>
            <person name="Peng Q."/>
            <person name="Zhang J."/>
            <person name="Jiang W."/>
            <person name="Zhang Z."/>
            <person name="Lin K."/>
            <person name="Ro D.K."/>
            <person name="Chen X."/>
            <person name="Xiong X."/>
            <person name="Shang Y."/>
            <person name="Huang S."/>
            <person name="Zeng J."/>
        </authorList>
    </citation>
    <scope>NUCLEOTIDE SEQUENCE [LARGE SCALE GENOMIC DNA]</scope>
    <source>
        <strain evidence="3">cv. BLH2017</strain>
        <tissue evidence="2">Root</tissue>
    </source>
</reference>
<proteinExistence type="predicted"/>
<accession>A0A200PMB5</accession>
<dbReference type="InParanoid" id="A0A200PMB5"/>
<keyword evidence="3" id="KW-1185">Reference proteome</keyword>
<protein>
    <submittedName>
        <fullName evidence="2">Reverse transcriptase zinc-binding domain</fullName>
    </submittedName>
</protein>
<evidence type="ECO:0000313" key="2">
    <source>
        <dbReference type="EMBL" id="OUZ99353.1"/>
    </source>
</evidence>
<dbReference type="AlphaFoldDB" id="A0A200PMB5"/>